<dbReference type="Proteomes" id="UP000600946">
    <property type="component" value="Unassembled WGS sequence"/>
</dbReference>
<sequence>MPSIPHLPQIYDQAVPVLLALTANWPHHPAPGSTAPPYRPAHRPLNSHRRATMLSTLNPLAPPHAHYDSCPWTQALAHAWHAVRNRGSNPKEAAHGLWPHYVHRVRTWLTAETPPTERAAQLAAAHAQLCATLPTPAARRRIT</sequence>
<gene>
    <name evidence="1" type="ORF">GCM10010326_74900</name>
</gene>
<evidence type="ECO:0000313" key="2">
    <source>
        <dbReference type="Proteomes" id="UP000600946"/>
    </source>
</evidence>
<dbReference type="GeneID" id="96295329"/>
<accession>A0ABQ3B0C7</accession>
<name>A0ABQ3B0C7_9ACTN</name>
<dbReference type="RefSeq" id="WP_190029455.1">
    <property type="nucleotide sequence ID" value="NZ_BMUU01000022.1"/>
</dbReference>
<reference evidence="2" key="1">
    <citation type="journal article" date="2019" name="Int. J. Syst. Evol. Microbiol.">
        <title>The Global Catalogue of Microorganisms (GCM) 10K type strain sequencing project: providing services to taxonomists for standard genome sequencing and annotation.</title>
        <authorList>
            <consortium name="The Broad Institute Genomics Platform"/>
            <consortium name="The Broad Institute Genome Sequencing Center for Infectious Disease"/>
            <person name="Wu L."/>
            <person name="Ma J."/>
        </authorList>
    </citation>
    <scope>NUCLEOTIDE SEQUENCE [LARGE SCALE GENOMIC DNA]</scope>
    <source>
        <strain evidence="2">JCM 4594</strain>
    </source>
</reference>
<dbReference type="EMBL" id="BMUU01000022">
    <property type="protein sequence ID" value="GGY69652.1"/>
    <property type="molecule type" value="Genomic_DNA"/>
</dbReference>
<proteinExistence type="predicted"/>
<organism evidence="1 2">
    <name type="scientific">Streptomyces xanthochromogenes</name>
    <dbReference type="NCBI Taxonomy" id="67384"/>
    <lineage>
        <taxon>Bacteria</taxon>
        <taxon>Bacillati</taxon>
        <taxon>Actinomycetota</taxon>
        <taxon>Actinomycetes</taxon>
        <taxon>Kitasatosporales</taxon>
        <taxon>Streptomycetaceae</taxon>
        <taxon>Streptomyces</taxon>
    </lineage>
</organism>
<evidence type="ECO:0000313" key="1">
    <source>
        <dbReference type="EMBL" id="GGY69652.1"/>
    </source>
</evidence>
<keyword evidence="2" id="KW-1185">Reference proteome</keyword>
<comment type="caution">
    <text evidence="1">The sequence shown here is derived from an EMBL/GenBank/DDBJ whole genome shotgun (WGS) entry which is preliminary data.</text>
</comment>
<protein>
    <submittedName>
        <fullName evidence="1">Uncharacterized protein</fullName>
    </submittedName>
</protein>